<accession>A0ABD1JEZ9</accession>
<evidence type="ECO:0000256" key="5">
    <source>
        <dbReference type="ARBA" id="ARBA00022989"/>
    </source>
</evidence>
<dbReference type="Proteomes" id="UP001591681">
    <property type="component" value="Unassembled WGS sequence"/>
</dbReference>
<evidence type="ECO:0000256" key="2">
    <source>
        <dbReference type="ARBA" id="ARBA00008789"/>
    </source>
</evidence>
<dbReference type="Pfam" id="PF09815">
    <property type="entry name" value="XK-related"/>
    <property type="match status" value="1"/>
</dbReference>
<evidence type="ECO:0000313" key="8">
    <source>
        <dbReference type="EMBL" id="KAL2085165.1"/>
    </source>
</evidence>
<sequence length="438" mass="49725">MCVCFCSRHEYTCTNSVGAWDPWLKQFWMYTKEITTWTGASEQPMLKQGTIRKEPKMSAESRFTKLRWALTVIGLVLYVVDIVSDAFLGAKYLYDGHVTWGVLTFLFVLCASVCTQIFSYRWFSDDKSEPSGDDAKVSCVSWDFITGLHILQMGIFTRYFQLLRSSFRVLRSKCASGDSEARVHRGLFGQATDLSMLRLFEAFLESVPQLLLQLYIVLLGHGHISVLQFISMVASFFNVSWAMVDYRRCHRRSLPHLSEMQGLATAVYLLYKLSTISTRVFSLSLLLALSPLNLASMALVWLMATAWAFSLRTDFCTSRALEWLYRAVVGAILLFSFFNVKGENTRVPMTVYYVVYALQSLSAPLQLYAFGPDVLRLEYGLAAILAGLCVGLSMLGVYYSLLHQREEAGTRVADEVDGLERQEEGLDTSPRIRRFLQI</sequence>
<evidence type="ECO:0000256" key="1">
    <source>
        <dbReference type="ARBA" id="ARBA00004651"/>
    </source>
</evidence>
<feature type="transmembrane region" description="Helical" evidence="7">
    <location>
        <begin position="100"/>
        <end position="120"/>
    </location>
</feature>
<comment type="similarity">
    <text evidence="2 7">Belongs to the XK family.</text>
</comment>
<evidence type="ECO:0000256" key="4">
    <source>
        <dbReference type="ARBA" id="ARBA00022692"/>
    </source>
</evidence>
<dbReference type="AlphaFoldDB" id="A0ABD1JEZ9"/>
<dbReference type="EMBL" id="JBHFQA010000016">
    <property type="protein sequence ID" value="KAL2085165.1"/>
    <property type="molecule type" value="Genomic_DNA"/>
</dbReference>
<comment type="subcellular location">
    <subcellularLocation>
        <location evidence="1">Cell membrane</location>
        <topology evidence="1">Multi-pass membrane protein</topology>
    </subcellularLocation>
    <subcellularLocation>
        <location evidence="7">Membrane</location>
        <topology evidence="7">Multi-pass membrane protein</topology>
    </subcellularLocation>
</comment>
<dbReference type="PANTHER" id="PTHR16024:SF13">
    <property type="entry name" value="XK-RELATED PROTEIN 9"/>
    <property type="match status" value="1"/>
</dbReference>
<feature type="transmembrane region" description="Helical" evidence="7">
    <location>
        <begin position="352"/>
        <end position="369"/>
    </location>
</feature>
<dbReference type="InterPro" id="IPR050895">
    <property type="entry name" value="XK-related_scramblase"/>
</dbReference>
<evidence type="ECO:0000256" key="6">
    <source>
        <dbReference type="ARBA" id="ARBA00023136"/>
    </source>
</evidence>
<feature type="transmembrane region" description="Helical" evidence="7">
    <location>
        <begin position="381"/>
        <end position="401"/>
    </location>
</feature>
<feature type="transmembrane region" description="Helical" evidence="7">
    <location>
        <begin position="323"/>
        <end position="340"/>
    </location>
</feature>
<dbReference type="InterPro" id="IPR018629">
    <property type="entry name" value="XK-rel"/>
</dbReference>
<feature type="transmembrane region" description="Helical" evidence="7">
    <location>
        <begin position="224"/>
        <end position="244"/>
    </location>
</feature>
<evidence type="ECO:0000256" key="7">
    <source>
        <dbReference type="RuleBase" id="RU910716"/>
    </source>
</evidence>
<keyword evidence="4 7" id="KW-0812">Transmembrane</keyword>
<evidence type="ECO:0000256" key="3">
    <source>
        <dbReference type="ARBA" id="ARBA00022475"/>
    </source>
</evidence>
<keyword evidence="6 7" id="KW-0472">Membrane</keyword>
<dbReference type="PANTHER" id="PTHR16024">
    <property type="entry name" value="XK-RELATED PROTEIN"/>
    <property type="match status" value="1"/>
</dbReference>
<proteinExistence type="inferred from homology"/>
<gene>
    <name evidence="8" type="ORF">ACEWY4_018485</name>
</gene>
<comment type="caution">
    <text evidence="8">The sequence shown here is derived from an EMBL/GenBank/DDBJ whole genome shotgun (WGS) entry which is preliminary data.</text>
</comment>
<keyword evidence="9" id="KW-1185">Reference proteome</keyword>
<feature type="transmembrane region" description="Helical" evidence="7">
    <location>
        <begin position="280"/>
        <end position="303"/>
    </location>
</feature>
<name>A0ABD1JEZ9_9TELE</name>
<feature type="transmembrane region" description="Helical" evidence="7">
    <location>
        <begin position="140"/>
        <end position="160"/>
    </location>
</feature>
<keyword evidence="3" id="KW-1003">Cell membrane</keyword>
<evidence type="ECO:0000313" key="9">
    <source>
        <dbReference type="Proteomes" id="UP001591681"/>
    </source>
</evidence>
<protein>
    <recommendedName>
        <fullName evidence="7">XK-related protein</fullName>
    </recommendedName>
</protein>
<reference evidence="8 9" key="1">
    <citation type="submission" date="2024-09" db="EMBL/GenBank/DDBJ databases">
        <title>A chromosome-level genome assembly of Gray's grenadier anchovy, Coilia grayii.</title>
        <authorList>
            <person name="Fu Z."/>
        </authorList>
    </citation>
    <scope>NUCLEOTIDE SEQUENCE [LARGE SCALE GENOMIC DNA]</scope>
    <source>
        <strain evidence="8">G4</strain>
        <tissue evidence="8">Muscle</tissue>
    </source>
</reference>
<keyword evidence="5 7" id="KW-1133">Transmembrane helix</keyword>
<organism evidence="8 9">
    <name type="scientific">Coilia grayii</name>
    <name type="common">Gray's grenadier anchovy</name>
    <dbReference type="NCBI Taxonomy" id="363190"/>
    <lineage>
        <taxon>Eukaryota</taxon>
        <taxon>Metazoa</taxon>
        <taxon>Chordata</taxon>
        <taxon>Craniata</taxon>
        <taxon>Vertebrata</taxon>
        <taxon>Euteleostomi</taxon>
        <taxon>Actinopterygii</taxon>
        <taxon>Neopterygii</taxon>
        <taxon>Teleostei</taxon>
        <taxon>Clupei</taxon>
        <taxon>Clupeiformes</taxon>
        <taxon>Clupeoidei</taxon>
        <taxon>Engraulidae</taxon>
        <taxon>Coilinae</taxon>
        <taxon>Coilia</taxon>
    </lineage>
</organism>
<dbReference type="GO" id="GO:0005886">
    <property type="term" value="C:plasma membrane"/>
    <property type="evidence" value="ECO:0007669"/>
    <property type="project" value="UniProtKB-SubCell"/>
</dbReference>
<feature type="transmembrane region" description="Helical" evidence="7">
    <location>
        <begin position="66"/>
        <end position="88"/>
    </location>
</feature>